<evidence type="ECO:0000313" key="2">
    <source>
        <dbReference type="EMBL" id="KAJ4829302.1"/>
    </source>
</evidence>
<dbReference type="EMBL" id="JAKUCV010005927">
    <property type="protein sequence ID" value="KAJ4829302.1"/>
    <property type="molecule type" value="Genomic_DNA"/>
</dbReference>
<keyword evidence="3" id="KW-1185">Reference proteome</keyword>
<dbReference type="AlphaFoldDB" id="A0A9Q0FDF6"/>
<feature type="transmembrane region" description="Helical" evidence="1">
    <location>
        <begin position="23"/>
        <end position="43"/>
    </location>
</feature>
<name>A0A9Q0FDF6_9ROSI</name>
<dbReference type="InterPro" id="IPR029164">
    <property type="entry name" value="PIG-Y"/>
</dbReference>
<evidence type="ECO:0000313" key="3">
    <source>
        <dbReference type="Proteomes" id="UP001141552"/>
    </source>
</evidence>
<evidence type="ECO:0000256" key="1">
    <source>
        <dbReference type="SAM" id="Phobius"/>
    </source>
</evidence>
<dbReference type="Proteomes" id="UP001141552">
    <property type="component" value="Unassembled WGS sequence"/>
</dbReference>
<dbReference type="PANTHER" id="PTHR36485:SF1">
    <property type="entry name" value="TRANSMEMBRANE PROTEIN"/>
    <property type="match status" value="1"/>
</dbReference>
<sequence length="92" mass="10536">MNCFQLQMASSQLDSYEKLASRGWLFVVIGFMSFMGFVFVPVVSNILPLSDNSVIAAIQSDRYYCFLVPLTLPILVIAVYFRWLSMKLFKHA</sequence>
<organism evidence="2 3">
    <name type="scientific">Turnera subulata</name>
    <dbReference type="NCBI Taxonomy" id="218843"/>
    <lineage>
        <taxon>Eukaryota</taxon>
        <taxon>Viridiplantae</taxon>
        <taxon>Streptophyta</taxon>
        <taxon>Embryophyta</taxon>
        <taxon>Tracheophyta</taxon>
        <taxon>Spermatophyta</taxon>
        <taxon>Magnoliopsida</taxon>
        <taxon>eudicotyledons</taxon>
        <taxon>Gunneridae</taxon>
        <taxon>Pentapetalae</taxon>
        <taxon>rosids</taxon>
        <taxon>fabids</taxon>
        <taxon>Malpighiales</taxon>
        <taxon>Passifloraceae</taxon>
        <taxon>Turnera</taxon>
    </lineage>
</organism>
<protein>
    <submittedName>
        <fullName evidence="2">Uncharacterized protein</fullName>
    </submittedName>
</protein>
<comment type="caution">
    <text evidence="2">The sequence shown here is derived from an EMBL/GenBank/DDBJ whole genome shotgun (WGS) entry which is preliminary data.</text>
</comment>
<keyword evidence="1" id="KW-1133">Transmembrane helix</keyword>
<dbReference type="PANTHER" id="PTHR36485">
    <property type="entry name" value="OS01G0939000 PROTEIN"/>
    <property type="match status" value="1"/>
</dbReference>
<accession>A0A9Q0FDF6</accession>
<proteinExistence type="predicted"/>
<keyword evidence="1" id="KW-0472">Membrane</keyword>
<dbReference type="Pfam" id="PF15159">
    <property type="entry name" value="PIG-Y"/>
    <property type="match status" value="1"/>
</dbReference>
<reference evidence="2" key="1">
    <citation type="submission" date="2022-02" db="EMBL/GenBank/DDBJ databases">
        <authorList>
            <person name="Henning P.M."/>
            <person name="McCubbin A.G."/>
            <person name="Shore J.S."/>
        </authorList>
    </citation>
    <scope>NUCLEOTIDE SEQUENCE</scope>
    <source>
        <strain evidence="2">F60SS</strain>
        <tissue evidence="2">Leaves</tissue>
    </source>
</reference>
<gene>
    <name evidence="2" type="ORF">Tsubulata_001002</name>
</gene>
<dbReference type="OrthoDB" id="2157498at2759"/>
<feature type="transmembrane region" description="Helical" evidence="1">
    <location>
        <begin position="63"/>
        <end position="83"/>
    </location>
</feature>
<reference evidence="2" key="2">
    <citation type="journal article" date="2023" name="Plants (Basel)">
        <title>Annotation of the Turnera subulata (Passifloraceae) Draft Genome Reveals the S-Locus Evolved after the Divergence of Turneroideae from Passifloroideae in a Stepwise Manner.</title>
        <authorList>
            <person name="Henning P.M."/>
            <person name="Roalson E.H."/>
            <person name="Mir W."/>
            <person name="McCubbin A.G."/>
            <person name="Shore J.S."/>
        </authorList>
    </citation>
    <scope>NUCLEOTIDE SEQUENCE</scope>
    <source>
        <strain evidence="2">F60SS</strain>
    </source>
</reference>
<keyword evidence="1" id="KW-0812">Transmembrane</keyword>